<organism evidence="2 3">
    <name type="scientific">Paramagnetospirillum magnetotacticum MS-1</name>
    <dbReference type="NCBI Taxonomy" id="272627"/>
    <lineage>
        <taxon>Bacteria</taxon>
        <taxon>Pseudomonadati</taxon>
        <taxon>Pseudomonadota</taxon>
        <taxon>Alphaproteobacteria</taxon>
        <taxon>Rhodospirillales</taxon>
        <taxon>Magnetospirillaceae</taxon>
        <taxon>Paramagnetospirillum</taxon>
    </lineage>
</organism>
<keyword evidence="3" id="KW-1185">Reference proteome</keyword>
<name>A0A0C2UXU8_PARME</name>
<feature type="region of interest" description="Disordered" evidence="1">
    <location>
        <begin position="1"/>
        <end position="55"/>
    </location>
</feature>
<evidence type="ECO:0000313" key="2">
    <source>
        <dbReference type="EMBL" id="KIL97626.1"/>
    </source>
</evidence>
<sequence length="55" mass="5945">MHGQPMDRRHSLGTDGGAKQQSKGEEECAHDGEFGAKRLSGQGGLDLNHWIRTVG</sequence>
<dbReference type="STRING" id="272627.CCC_00687"/>
<protein>
    <submittedName>
        <fullName evidence="2">Uncharacterized protein</fullName>
    </submittedName>
</protein>
<dbReference type="Proteomes" id="UP000031971">
    <property type="component" value="Unassembled WGS sequence"/>
</dbReference>
<reference evidence="2 3" key="1">
    <citation type="submission" date="2015-01" db="EMBL/GenBank/DDBJ databases">
        <title>Genome Sequence of Magnetospirillum magnetotacticum Strain MS-1.</title>
        <authorList>
            <person name="Marinov G.K."/>
            <person name="Smalley M.D."/>
            <person name="DeSalvo G."/>
        </authorList>
    </citation>
    <scope>NUCLEOTIDE SEQUENCE [LARGE SCALE GENOMIC DNA]</scope>
    <source>
        <strain evidence="2 3">MS-1</strain>
    </source>
</reference>
<comment type="caution">
    <text evidence="2">The sequence shown here is derived from an EMBL/GenBank/DDBJ whole genome shotgun (WGS) entry which is preliminary data.</text>
</comment>
<evidence type="ECO:0000256" key="1">
    <source>
        <dbReference type="SAM" id="MobiDB-lite"/>
    </source>
</evidence>
<dbReference type="EMBL" id="JXSL01000030">
    <property type="protein sequence ID" value="KIL97626.1"/>
    <property type="molecule type" value="Genomic_DNA"/>
</dbReference>
<feature type="compositionally biased region" description="Basic and acidic residues" evidence="1">
    <location>
        <begin position="1"/>
        <end position="12"/>
    </location>
</feature>
<feature type="compositionally biased region" description="Basic and acidic residues" evidence="1">
    <location>
        <begin position="22"/>
        <end position="36"/>
    </location>
</feature>
<dbReference type="AlphaFoldDB" id="A0A0C2UXU8"/>
<gene>
    <name evidence="2" type="ORF">CCC_00687</name>
</gene>
<proteinExistence type="predicted"/>
<accession>A0A0C2UXU8</accession>
<evidence type="ECO:0000313" key="3">
    <source>
        <dbReference type="Proteomes" id="UP000031971"/>
    </source>
</evidence>